<dbReference type="InterPro" id="IPR006059">
    <property type="entry name" value="SBP"/>
</dbReference>
<feature type="signal peptide" evidence="1">
    <location>
        <begin position="1"/>
        <end position="19"/>
    </location>
</feature>
<keyword evidence="1" id="KW-0732">Signal</keyword>
<evidence type="ECO:0000313" key="2">
    <source>
        <dbReference type="EMBL" id="CAH1220814.1"/>
    </source>
</evidence>
<dbReference type="PROSITE" id="PS51257">
    <property type="entry name" value="PROKAR_LIPOPROTEIN"/>
    <property type="match status" value="1"/>
</dbReference>
<comment type="caution">
    <text evidence="2">The sequence shown here is derived from an EMBL/GenBank/DDBJ whole genome shotgun (WGS) entry which is preliminary data.</text>
</comment>
<evidence type="ECO:0000256" key="1">
    <source>
        <dbReference type="SAM" id="SignalP"/>
    </source>
</evidence>
<keyword evidence="3" id="KW-1185">Reference proteome</keyword>
<evidence type="ECO:0000313" key="3">
    <source>
        <dbReference type="Proteomes" id="UP000838821"/>
    </source>
</evidence>
<dbReference type="RefSeq" id="WP_236291224.1">
    <property type="nucleotide sequence ID" value="NZ_CAKMMW010000019.1"/>
</dbReference>
<dbReference type="SUPFAM" id="SSF53850">
    <property type="entry name" value="Periplasmic binding protein-like II"/>
    <property type="match status" value="1"/>
</dbReference>
<dbReference type="PANTHER" id="PTHR43649">
    <property type="entry name" value="ARABINOSE-BINDING PROTEIN-RELATED"/>
    <property type="match status" value="1"/>
</dbReference>
<sequence>MKKALLLTTSVLLVSSFIAGCSSTKETTSTASTAPASSKAADATKAPAKDVKLTFSIWGSDAHKKMYEDMIANYKKLKPNVNVEVMIIPSADYLQKMSVMLASKTAPDVIWMLERGIPQFLEAGQMEDLSPIKTDTAYDANDIIPSTLELVTKADKLYGVAFSTPPNMMYYNKNLFKEKGLKTPTELYKDGNWTYDEMNKAAQAIAQPDKGIYGMNLIRPGGWGPSWIESLQTLVWAYGSDFFTKDGKKLALNTPQGQQALQFFSDSMFKTKVHPKPGDQTTFESGKIGMQQDLLSYMGKAKAIKDFEWDIAPMPKAAGGQGTTLGYAAYMVPKGNANTAEAIEFVKYLSNKENMAITSQFFVPSRKSVLNSDGFLKQGPSPESMKTAVLDQMAAARVRQGFVNFQKIDDKMKLHFDAIYTQAGTVPDILKKMETDVNAILAQ</sequence>
<dbReference type="Pfam" id="PF01547">
    <property type="entry name" value="SBP_bac_1"/>
    <property type="match status" value="1"/>
</dbReference>
<reference evidence="2" key="1">
    <citation type="submission" date="2022-01" db="EMBL/GenBank/DDBJ databases">
        <authorList>
            <person name="Criscuolo A."/>
        </authorList>
    </citation>
    <scope>NUCLEOTIDE SEQUENCE</scope>
    <source>
        <strain evidence="2">CIP111891</strain>
    </source>
</reference>
<accession>A0ABM9CPW5</accession>
<dbReference type="InterPro" id="IPR050490">
    <property type="entry name" value="Bact_solute-bd_prot1"/>
</dbReference>
<proteinExistence type="predicted"/>
<organism evidence="2 3">
    <name type="scientific">Paenibacillus allorhizoplanae</name>
    <dbReference type="NCBI Taxonomy" id="2905648"/>
    <lineage>
        <taxon>Bacteria</taxon>
        <taxon>Bacillati</taxon>
        <taxon>Bacillota</taxon>
        <taxon>Bacilli</taxon>
        <taxon>Bacillales</taxon>
        <taxon>Paenibacillaceae</taxon>
        <taxon>Paenibacillus</taxon>
    </lineage>
</organism>
<dbReference type="CDD" id="cd13585">
    <property type="entry name" value="PBP2_TMBP_like"/>
    <property type="match status" value="1"/>
</dbReference>
<dbReference type="Proteomes" id="UP000838821">
    <property type="component" value="Unassembled WGS sequence"/>
</dbReference>
<protein>
    <submittedName>
        <fullName evidence="2">ABC transporter substrate-binding protein YesO</fullName>
    </submittedName>
</protein>
<feature type="chain" id="PRO_5045904091" evidence="1">
    <location>
        <begin position="20"/>
        <end position="443"/>
    </location>
</feature>
<name>A0ABM9CPW5_9BACL</name>
<dbReference type="Gene3D" id="3.40.190.10">
    <property type="entry name" value="Periplasmic binding protein-like II"/>
    <property type="match status" value="1"/>
</dbReference>
<gene>
    <name evidence="2" type="primary">yesO_5</name>
    <name evidence="2" type="ORF">PAECIP111891_05113</name>
</gene>
<dbReference type="EMBL" id="CAKMMW010000019">
    <property type="protein sequence ID" value="CAH1220814.1"/>
    <property type="molecule type" value="Genomic_DNA"/>
</dbReference>
<dbReference type="PANTHER" id="PTHR43649:SF12">
    <property type="entry name" value="DIACETYLCHITOBIOSE BINDING PROTEIN DASA"/>
    <property type="match status" value="1"/>
</dbReference>